<keyword evidence="2" id="KW-1185">Reference proteome</keyword>
<proteinExistence type="predicted"/>
<dbReference type="AlphaFoldDB" id="A0A3P7NNH8"/>
<evidence type="ECO:0008006" key="3">
    <source>
        <dbReference type="Google" id="ProtNLM"/>
    </source>
</evidence>
<dbReference type="Gene3D" id="1.25.10.10">
    <property type="entry name" value="Leucine-rich Repeat Variant"/>
    <property type="match status" value="1"/>
</dbReference>
<dbReference type="InterPro" id="IPR011989">
    <property type="entry name" value="ARM-like"/>
</dbReference>
<accession>A0A3P7NNH8</accession>
<dbReference type="Proteomes" id="UP000281553">
    <property type="component" value="Unassembled WGS sequence"/>
</dbReference>
<gene>
    <name evidence="1" type="ORF">DILT_LOCUS6670</name>
</gene>
<name>A0A3P7NNH8_DIBLA</name>
<evidence type="ECO:0000313" key="1">
    <source>
        <dbReference type="EMBL" id="VDN10839.1"/>
    </source>
</evidence>
<dbReference type="EMBL" id="UYRU01050092">
    <property type="protein sequence ID" value="VDN10839.1"/>
    <property type="molecule type" value="Genomic_DNA"/>
</dbReference>
<evidence type="ECO:0000313" key="2">
    <source>
        <dbReference type="Proteomes" id="UP000281553"/>
    </source>
</evidence>
<organism evidence="1 2">
    <name type="scientific">Dibothriocephalus latus</name>
    <name type="common">Fish tapeworm</name>
    <name type="synonym">Diphyllobothrium latum</name>
    <dbReference type="NCBI Taxonomy" id="60516"/>
    <lineage>
        <taxon>Eukaryota</taxon>
        <taxon>Metazoa</taxon>
        <taxon>Spiralia</taxon>
        <taxon>Lophotrochozoa</taxon>
        <taxon>Platyhelminthes</taxon>
        <taxon>Cestoda</taxon>
        <taxon>Eucestoda</taxon>
        <taxon>Diphyllobothriidea</taxon>
        <taxon>Diphyllobothriidae</taxon>
        <taxon>Dibothriocephalus</taxon>
    </lineage>
</organism>
<dbReference type="OrthoDB" id="6235430at2759"/>
<sequence length="564" mass="62173">MEEVVTQLQDANISLSVPEVAVLLPWPLLADPMARFFAVSTKQCKRLANLLRALCNIFPSAQIFSALMEGLASVTSSRLLCELISLASGLMTRFASIIRPSAPEIKLMVQHLGSADPDVRKAALEGCQAATGIYTPEQISAMAGKVGSLKALITVYGDLQSLPRERDGCGRRDQGSYTLTYSQCTPQLLLWAVVVPVEYDEQIHPVLMLRYRHKSNLSFSLNICPHTQLTDRDRSLLEDCFKRTVPCSAAMGSSFTGDYTTPKRPLTAREQNCSFSNGPNIMRSVSRSHLSISVPPMTTMEEESDEMIVQAERKPIIEVLQNGSERDSCSMVEGLVSDLLTAIPDSEWDIGRAFFAMSHLEFINQTVSTRDLLLPHASNIITRLGIQLSLVALGIIPQLRLRAEDFALFVQANCGCAIQLFRTSFVTRQLPPNALAHLIAGLIRVHSIFGRLSMGAFVADGSCLSEFRSLESCKSIQDDVFCTLSYLHTKLCAENTASYATGLLQLLDATWEGFDMKDKQEDPLKSTAHLHLECLRQAIERLEVESIEDSGKAAFHSPLPLSDK</sequence>
<protein>
    <recommendedName>
        <fullName evidence="3">TOG domain-containing protein</fullName>
    </recommendedName>
</protein>
<reference evidence="1 2" key="1">
    <citation type="submission" date="2018-11" db="EMBL/GenBank/DDBJ databases">
        <authorList>
            <consortium name="Pathogen Informatics"/>
        </authorList>
    </citation>
    <scope>NUCLEOTIDE SEQUENCE [LARGE SCALE GENOMIC DNA]</scope>
</reference>